<organism evidence="1 2">
    <name type="scientific">Euroglyphus maynei</name>
    <name type="common">Mayne's house dust mite</name>
    <dbReference type="NCBI Taxonomy" id="6958"/>
    <lineage>
        <taxon>Eukaryota</taxon>
        <taxon>Metazoa</taxon>
        <taxon>Ecdysozoa</taxon>
        <taxon>Arthropoda</taxon>
        <taxon>Chelicerata</taxon>
        <taxon>Arachnida</taxon>
        <taxon>Acari</taxon>
        <taxon>Acariformes</taxon>
        <taxon>Sarcoptiformes</taxon>
        <taxon>Astigmata</taxon>
        <taxon>Psoroptidia</taxon>
        <taxon>Analgoidea</taxon>
        <taxon>Pyroglyphidae</taxon>
        <taxon>Pyroglyphinae</taxon>
        <taxon>Euroglyphus</taxon>
    </lineage>
</organism>
<dbReference type="EMBL" id="MUJZ01003071">
    <property type="protein sequence ID" value="OTF83583.1"/>
    <property type="molecule type" value="Genomic_DNA"/>
</dbReference>
<proteinExistence type="predicted"/>
<evidence type="ECO:0000313" key="2">
    <source>
        <dbReference type="Proteomes" id="UP000194236"/>
    </source>
</evidence>
<sequence length="67" mass="7353">MVTLANCLSNHDGSEDVHPVNDVMNDDDVDIIIVVIISNYRIICSGHIAITTIKTSIRCTIDIHFGT</sequence>
<dbReference type="AlphaFoldDB" id="A0A1Y3BUW6"/>
<accession>A0A1Y3BUW6</accession>
<reference evidence="1 2" key="1">
    <citation type="submission" date="2017-03" db="EMBL/GenBank/DDBJ databases">
        <title>Genome Survey of Euroglyphus maynei.</title>
        <authorList>
            <person name="Arlian L.G."/>
            <person name="Morgan M.S."/>
            <person name="Rider S.D."/>
        </authorList>
    </citation>
    <scope>NUCLEOTIDE SEQUENCE [LARGE SCALE GENOMIC DNA]</scope>
    <source>
        <strain evidence="1">Arlian Lab</strain>
        <tissue evidence="1">Whole body</tissue>
    </source>
</reference>
<dbReference type="Proteomes" id="UP000194236">
    <property type="component" value="Unassembled WGS sequence"/>
</dbReference>
<comment type="caution">
    <text evidence="1">The sequence shown here is derived from an EMBL/GenBank/DDBJ whole genome shotgun (WGS) entry which is preliminary data.</text>
</comment>
<evidence type="ECO:0000313" key="1">
    <source>
        <dbReference type="EMBL" id="OTF83583.1"/>
    </source>
</evidence>
<name>A0A1Y3BUW6_EURMA</name>
<keyword evidence="2" id="KW-1185">Reference proteome</keyword>
<gene>
    <name evidence="1" type="ORF">BLA29_012204</name>
</gene>
<protein>
    <submittedName>
        <fullName evidence="1">Uncharacterized protein</fullName>
    </submittedName>
</protein>